<dbReference type="Gene3D" id="3.40.30.10">
    <property type="entry name" value="Glutaredoxin"/>
    <property type="match status" value="1"/>
</dbReference>
<dbReference type="Pfam" id="PF00578">
    <property type="entry name" value="AhpC-TSA"/>
    <property type="match status" value="1"/>
</dbReference>
<name>A0ABX8CF80_9NOCA</name>
<dbReference type="SUPFAM" id="SSF52833">
    <property type="entry name" value="Thioredoxin-like"/>
    <property type="match status" value="1"/>
</dbReference>
<dbReference type="Proteomes" id="UP000683310">
    <property type="component" value="Chromosome"/>
</dbReference>
<sequence length="156" mass="16938">MLTIESAVPNLELVDSTGQPWRLSDDHDVRGTLLYFMRSTSCPICNLHVRDLVARRTEFDDANIRVVIVVPEDRTAGHAWKTDRGIPFPVLTAATGSAHESVGLTRRVFGTMQQSGTVLVDGDGIVRHAHGSTLPTAGYDKKGIAAAVHALPDIRN</sequence>
<accession>A0ABX8CF80</accession>
<dbReference type="EMBL" id="CP074371">
    <property type="protein sequence ID" value="QVI18633.1"/>
    <property type="molecule type" value="Genomic_DNA"/>
</dbReference>
<dbReference type="InterPro" id="IPR013766">
    <property type="entry name" value="Thioredoxin_domain"/>
</dbReference>
<evidence type="ECO:0000259" key="1">
    <source>
        <dbReference type="PROSITE" id="PS51352"/>
    </source>
</evidence>
<keyword evidence="3" id="KW-1185">Reference proteome</keyword>
<evidence type="ECO:0000313" key="2">
    <source>
        <dbReference type="EMBL" id="QVI18633.1"/>
    </source>
</evidence>
<organism evidence="2 3">
    <name type="scientific">Nocardia tengchongensis</name>
    <dbReference type="NCBI Taxonomy" id="2055889"/>
    <lineage>
        <taxon>Bacteria</taxon>
        <taxon>Bacillati</taxon>
        <taxon>Actinomycetota</taxon>
        <taxon>Actinomycetes</taxon>
        <taxon>Mycobacteriales</taxon>
        <taxon>Nocardiaceae</taxon>
        <taxon>Nocardia</taxon>
    </lineage>
</organism>
<dbReference type="InterPro" id="IPR036249">
    <property type="entry name" value="Thioredoxin-like_sf"/>
</dbReference>
<gene>
    <name evidence="2" type="ORF">KHQ06_18850</name>
</gene>
<protein>
    <submittedName>
        <fullName evidence="2">Redoxin domain-containing protein</fullName>
    </submittedName>
</protein>
<dbReference type="InterPro" id="IPR000866">
    <property type="entry name" value="AhpC/TSA"/>
</dbReference>
<reference evidence="2 3" key="1">
    <citation type="submission" date="2021-04" db="EMBL/GenBank/DDBJ databases">
        <title>Nocardia tengchongensis.</title>
        <authorList>
            <person name="Zhuang k."/>
            <person name="Ran Y."/>
            <person name="Li W."/>
        </authorList>
    </citation>
    <scope>NUCLEOTIDE SEQUENCE [LARGE SCALE GENOMIC DNA]</scope>
    <source>
        <strain evidence="2 3">CFH S0057</strain>
    </source>
</reference>
<feature type="domain" description="Thioredoxin" evidence="1">
    <location>
        <begin position="2"/>
        <end position="153"/>
    </location>
</feature>
<evidence type="ECO:0000313" key="3">
    <source>
        <dbReference type="Proteomes" id="UP000683310"/>
    </source>
</evidence>
<proteinExistence type="predicted"/>
<dbReference type="RefSeq" id="WP_213554670.1">
    <property type="nucleotide sequence ID" value="NZ_JBHZDI010000056.1"/>
</dbReference>
<dbReference type="PROSITE" id="PS51352">
    <property type="entry name" value="THIOREDOXIN_2"/>
    <property type="match status" value="1"/>
</dbReference>